<evidence type="ECO:0000256" key="2">
    <source>
        <dbReference type="ARBA" id="ARBA00008098"/>
    </source>
</evidence>
<keyword evidence="3" id="KW-0964">Secreted</keyword>
<dbReference type="EMBL" id="KY826468">
    <property type="protein sequence ID" value="AVI04896.1"/>
    <property type="molecule type" value="mRNA"/>
</dbReference>
<name>A0A2P9JZF4_ANTGR</name>
<dbReference type="GO" id="GO:0007608">
    <property type="term" value="P:sensory perception of smell"/>
    <property type="evidence" value="ECO:0007669"/>
    <property type="project" value="TreeGrafter"/>
</dbReference>
<dbReference type="SMART" id="SM00708">
    <property type="entry name" value="PhBP"/>
    <property type="match status" value="1"/>
</dbReference>
<keyword evidence="4 7" id="KW-0732">Signal</keyword>
<dbReference type="FunFam" id="1.10.238.20:FF:000001">
    <property type="entry name" value="General odorant-binding protein lush"/>
    <property type="match status" value="1"/>
</dbReference>
<dbReference type="InterPro" id="IPR006170">
    <property type="entry name" value="PBP/GOBP"/>
</dbReference>
<sequence length="134" mass="14669">MKGIVVFVLVAVVACKSAGLTDEQKAKVQVYGKECVTDTGVDPELIKKARAGSFADDAKLKAFTFCMSTKIGFQNDAGDIQADVIKEKLSSAISAEVADMLIERCLKKLDTNEDTAYEVFKCYYENTPEHLAIF</sequence>
<dbReference type="PANTHER" id="PTHR11857">
    <property type="entry name" value="ODORANT BINDING PROTEIN-RELATED"/>
    <property type="match status" value="1"/>
</dbReference>
<feature type="signal peptide" evidence="7">
    <location>
        <begin position="1"/>
        <end position="19"/>
    </location>
</feature>
<dbReference type="PANTHER" id="PTHR11857:SF43">
    <property type="entry name" value="GEO07291P1-RELATED"/>
    <property type="match status" value="1"/>
</dbReference>
<comment type="similarity">
    <text evidence="2">Belongs to the PBP/GOBP family.</text>
</comment>
<dbReference type="Gene3D" id="1.10.238.20">
    <property type="entry name" value="Pheromone/general odorant binding protein domain"/>
    <property type="match status" value="1"/>
</dbReference>
<evidence type="ECO:0000256" key="4">
    <source>
        <dbReference type="ARBA" id="ARBA00022729"/>
    </source>
</evidence>
<protein>
    <submittedName>
        <fullName evidence="8">Putative odorant-binding protein 16</fullName>
    </submittedName>
</protein>
<dbReference type="SUPFAM" id="SSF47565">
    <property type="entry name" value="Insect pheromone/odorant-binding proteins"/>
    <property type="match status" value="1"/>
</dbReference>
<keyword evidence="5" id="KW-0325">Glycoprotein</keyword>
<comment type="subcellular location">
    <subcellularLocation>
        <location evidence="1">Secreted</location>
    </subcellularLocation>
</comment>
<dbReference type="CDD" id="cd23992">
    <property type="entry name" value="PBP_GOBP"/>
    <property type="match status" value="1"/>
</dbReference>
<accession>A0A2P9JZF4</accession>
<evidence type="ECO:0000313" key="8">
    <source>
        <dbReference type="EMBL" id="AVI04896.1"/>
    </source>
</evidence>
<organism evidence="8">
    <name type="scientific">Anthonomus grandis</name>
    <name type="common">Mexican cotton boll weevil</name>
    <name type="synonym">Anthonomus thurberiae</name>
    <dbReference type="NCBI Taxonomy" id="7044"/>
    <lineage>
        <taxon>Eukaryota</taxon>
        <taxon>Metazoa</taxon>
        <taxon>Ecdysozoa</taxon>
        <taxon>Arthropoda</taxon>
        <taxon>Hexapoda</taxon>
        <taxon>Insecta</taxon>
        <taxon>Pterygota</taxon>
        <taxon>Neoptera</taxon>
        <taxon>Endopterygota</taxon>
        <taxon>Coleoptera</taxon>
        <taxon>Polyphaga</taxon>
        <taxon>Cucujiformia</taxon>
        <taxon>Curculionidae</taxon>
        <taxon>Curculioninae</taxon>
        <taxon>Anthonomini</taxon>
        <taxon>Anthonomus</taxon>
    </lineage>
</organism>
<evidence type="ECO:0000256" key="6">
    <source>
        <dbReference type="ARBA" id="ARBA00056866"/>
    </source>
</evidence>
<dbReference type="GO" id="GO:0005615">
    <property type="term" value="C:extracellular space"/>
    <property type="evidence" value="ECO:0007669"/>
    <property type="project" value="TreeGrafter"/>
</dbReference>
<dbReference type="GO" id="GO:0005549">
    <property type="term" value="F:odorant binding"/>
    <property type="evidence" value="ECO:0007669"/>
    <property type="project" value="InterPro"/>
</dbReference>
<evidence type="ECO:0000256" key="5">
    <source>
        <dbReference type="ARBA" id="ARBA00023180"/>
    </source>
</evidence>
<proteinExistence type="evidence at transcript level"/>
<evidence type="ECO:0000256" key="3">
    <source>
        <dbReference type="ARBA" id="ARBA00022525"/>
    </source>
</evidence>
<dbReference type="Pfam" id="PF01395">
    <property type="entry name" value="PBP_GOBP"/>
    <property type="match status" value="1"/>
</dbReference>
<dbReference type="InterPro" id="IPR036728">
    <property type="entry name" value="PBP_GOBP_sf"/>
</dbReference>
<dbReference type="AlphaFoldDB" id="A0A2P9JZF4"/>
<dbReference type="PROSITE" id="PS51257">
    <property type="entry name" value="PROKAR_LIPOPROTEIN"/>
    <property type="match status" value="1"/>
</dbReference>
<reference evidence="8" key="1">
    <citation type="submission" date="2017-03" db="EMBL/GenBank/DDBJ databases">
        <title>Hypothetical protein related to olfaction in boll weevil.</title>
        <authorList>
            <person name="Pires Paula D."/>
            <person name="C Togawa R."/>
        </authorList>
    </citation>
    <scope>NUCLEOTIDE SEQUENCE</scope>
</reference>
<evidence type="ECO:0000256" key="1">
    <source>
        <dbReference type="ARBA" id="ARBA00004613"/>
    </source>
</evidence>
<comment type="function">
    <text evidence="6">May be a carrier protein for lipids.</text>
</comment>
<feature type="chain" id="PRO_5015167944" evidence="7">
    <location>
        <begin position="20"/>
        <end position="134"/>
    </location>
</feature>
<evidence type="ECO:0000256" key="7">
    <source>
        <dbReference type="SAM" id="SignalP"/>
    </source>
</evidence>